<accession>A0A6I4EV28</accession>
<feature type="compositionally biased region" description="Polar residues" evidence="1">
    <location>
        <begin position="8"/>
        <end position="18"/>
    </location>
</feature>
<evidence type="ECO:0000256" key="1">
    <source>
        <dbReference type="SAM" id="MobiDB-lite"/>
    </source>
</evidence>
<dbReference type="Proteomes" id="UP000440716">
    <property type="component" value="Unassembled WGS sequence"/>
</dbReference>
<reference evidence="2 3" key="1">
    <citation type="submission" date="2019-12" db="EMBL/GenBank/DDBJ databases">
        <title>Whole-genome sequencing of Allorhizobium vitis.</title>
        <authorList>
            <person name="Gan H.M."/>
            <person name="Szegedi E."/>
            <person name="Burr T."/>
            <person name="Savka M.A."/>
        </authorList>
    </citation>
    <scope>NUCLEOTIDE SEQUENCE [LARGE SCALE GENOMIC DNA]</scope>
    <source>
        <strain evidence="2 3">CG415</strain>
    </source>
</reference>
<comment type="caution">
    <text evidence="2">The sequence shown here is derived from an EMBL/GenBank/DDBJ whole genome shotgun (WGS) entry which is preliminary data.</text>
</comment>
<feature type="region of interest" description="Disordered" evidence="1">
    <location>
        <begin position="1"/>
        <end position="22"/>
    </location>
</feature>
<dbReference type="AlphaFoldDB" id="A0A6I4EV28"/>
<proteinExistence type="predicted"/>
<name>A0A6I4EV28_AGRVI</name>
<dbReference type="GeneID" id="60685181"/>
<dbReference type="EMBL" id="WPHU01000002">
    <property type="protein sequence ID" value="MVA55449.1"/>
    <property type="molecule type" value="Genomic_DNA"/>
</dbReference>
<gene>
    <name evidence="2" type="ORF">GOZ88_04890</name>
</gene>
<dbReference type="RefSeq" id="WP_156545310.1">
    <property type="nucleotide sequence ID" value="NZ_CP055265.1"/>
</dbReference>
<evidence type="ECO:0000313" key="2">
    <source>
        <dbReference type="EMBL" id="MVA55449.1"/>
    </source>
</evidence>
<protein>
    <submittedName>
        <fullName evidence="2">Uncharacterized protein</fullName>
    </submittedName>
</protein>
<sequence>MTKLPYAQDSNITKQDGSPQLAPCMRSILDSRHFQNKQQKQKAAGKVSGG</sequence>
<evidence type="ECO:0000313" key="3">
    <source>
        <dbReference type="Proteomes" id="UP000440716"/>
    </source>
</evidence>
<organism evidence="2 3">
    <name type="scientific">Agrobacterium vitis</name>
    <name type="common">Rhizobium vitis</name>
    <dbReference type="NCBI Taxonomy" id="373"/>
    <lineage>
        <taxon>Bacteria</taxon>
        <taxon>Pseudomonadati</taxon>
        <taxon>Pseudomonadota</taxon>
        <taxon>Alphaproteobacteria</taxon>
        <taxon>Hyphomicrobiales</taxon>
        <taxon>Rhizobiaceae</taxon>
        <taxon>Rhizobium/Agrobacterium group</taxon>
        <taxon>Agrobacterium</taxon>
    </lineage>
</organism>